<dbReference type="Proteomes" id="UP000005240">
    <property type="component" value="Unassembled WGS sequence"/>
</dbReference>
<evidence type="ECO:0000313" key="3">
    <source>
        <dbReference type="Proteomes" id="UP000005240"/>
    </source>
</evidence>
<reference evidence="1" key="2">
    <citation type="submission" date="2016-05" db="EMBL/GenBank/DDBJ databases">
        <title>Comparative analysis highlights variable genome content of wheat rusts and divergence of the mating loci.</title>
        <authorList>
            <person name="Cuomo C.A."/>
            <person name="Bakkeren G."/>
            <person name="Szabo L."/>
            <person name="Khalil H."/>
            <person name="Joly D."/>
            <person name="Goldberg J."/>
            <person name="Young S."/>
            <person name="Zeng Q."/>
            <person name="Fellers J."/>
        </authorList>
    </citation>
    <scope>NUCLEOTIDE SEQUENCE [LARGE SCALE GENOMIC DNA]</scope>
    <source>
        <strain evidence="1">1-1 BBBD Race 1</strain>
    </source>
</reference>
<name>A0A180GJM8_PUCT1</name>
<dbReference type="EnsemblFungi" id="PTTG_04987-t43_2">
    <property type="protein sequence ID" value="PTTG_04987-t43_2-p1"/>
    <property type="gene ID" value="PTTG_04987"/>
</dbReference>
<dbReference type="STRING" id="630390.A0A180GJM8"/>
<protein>
    <submittedName>
        <fullName evidence="1 2">Uncharacterized protein</fullName>
    </submittedName>
</protein>
<dbReference type="VEuPathDB" id="FungiDB:PTTG_04987"/>
<organism evidence="1">
    <name type="scientific">Puccinia triticina (isolate 1-1 / race 1 (BBBD))</name>
    <name type="common">Brown leaf rust fungus</name>
    <dbReference type="NCBI Taxonomy" id="630390"/>
    <lineage>
        <taxon>Eukaryota</taxon>
        <taxon>Fungi</taxon>
        <taxon>Dikarya</taxon>
        <taxon>Basidiomycota</taxon>
        <taxon>Pucciniomycotina</taxon>
        <taxon>Pucciniomycetes</taxon>
        <taxon>Pucciniales</taxon>
        <taxon>Pucciniaceae</taxon>
        <taxon>Puccinia</taxon>
    </lineage>
</organism>
<evidence type="ECO:0000313" key="2">
    <source>
        <dbReference type="EnsemblFungi" id="PTTG_04987-t43_2-p1"/>
    </source>
</evidence>
<dbReference type="EMBL" id="ADAS02000061">
    <property type="protein sequence ID" value="OAV92659.1"/>
    <property type="molecule type" value="Genomic_DNA"/>
</dbReference>
<gene>
    <name evidence="1" type="ORF">PTTG_04987</name>
</gene>
<dbReference type="AlphaFoldDB" id="A0A180GJM8"/>
<sequence length="571" mass="65198">MQAKTVTRADGVQVVTKQDYVRYFEDLRVFTKNDDTITQAKTALTKLESLQEAPNKAQIMEDVTKAIKQLDKQKLLEFKQESEAAVDSLQRVNLKSKLKKPLTEYFKVPAIDTQKFAAARAIQVNPEKSLDLAKPIFSTAEEVMYTLPAELDLTTELYRYSLIQGFEGVLSDVRLATEPEVNSLAKIHMFGALQDDHAVLATYINNVGEADFQRLTGENPSKIFQNLKQLDHPQVNQVYVEHLFERKLIDEPTRARLISNLKYFDGGFINNERYLETLGTQEELTQELISKLKQEVSIRVRNPFGPPTENFNKQAVSLLTESYLETIDNHAKSLYLTKNAFEHPEAMKFDEAAKTYDSQQWQTLIDPNERQKLTAKAYVEAHYGLVPQEKVAYQSQLDKFFSETKISSSPPRKLFIGDKEFPPIDQRLAELQRKPLVKGDERLKETPWENMPVEDQAKLNEAAALIFPNLDRLRVPVRQNQVLRGKIGINEQHFQDDIPVILDVIKGIRQHAKPAPLPHEAFGEGALLATADKIIGKQSRLPSFVRGWIDQITKFTQKQFLQLKGIQIHPS</sequence>
<evidence type="ECO:0000313" key="1">
    <source>
        <dbReference type="EMBL" id="OAV92659.1"/>
    </source>
</evidence>
<reference evidence="1" key="1">
    <citation type="submission" date="2009-11" db="EMBL/GenBank/DDBJ databases">
        <authorList>
            <consortium name="The Broad Institute Genome Sequencing Platform"/>
            <person name="Ward D."/>
            <person name="Feldgarden M."/>
            <person name="Earl A."/>
            <person name="Young S.K."/>
            <person name="Zeng Q."/>
            <person name="Koehrsen M."/>
            <person name="Alvarado L."/>
            <person name="Berlin A."/>
            <person name="Bochicchio J."/>
            <person name="Borenstein D."/>
            <person name="Chapman S.B."/>
            <person name="Chen Z."/>
            <person name="Engels R."/>
            <person name="Freedman E."/>
            <person name="Gellesch M."/>
            <person name="Goldberg J."/>
            <person name="Griggs A."/>
            <person name="Gujja S."/>
            <person name="Heilman E."/>
            <person name="Heiman D."/>
            <person name="Hepburn T."/>
            <person name="Howarth C."/>
            <person name="Jen D."/>
            <person name="Larson L."/>
            <person name="Lewis B."/>
            <person name="Mehta T."/>
            <person name="Park D."/>
            <person name="Pearson M."/>
            <person name="Roberts A."/>
            <person name="Saif S."/>
            <person name="Shea T."/>
            <person name="Shenoy N."/>
            <person name="Sisk P."/>
            <person name="Stolte C."/>
            <person name="Sykes S."/>
            <person name="Thomson T."/>
            <person name="Walk T."/>
            <person name="White J."/>
            <person name="Yandava C."/>
            <person name="Izard J."/>
            <person name="Baranova O.V."/>
            <person name="Blanton J.M."/>
            <person name="Tanner A.C."/>
            <person name="Dewhirst F.E."/>
            <person name="Haas B."/>
            <person name="Nusbaum C."/>
            <person name="Birren B."/>
        </authorList>
    </citation>
    <scope>NUCLEOTIDE SEQUENCE [LARGE SCALE GENOMIC DNA]</scope>
    <source>
        <strain evidence="1">1-1 BBBD Race 1</strain>
    </source>
</reference>
<accession>A0A180GJM8</accession>
<keyword evidence="3" id="KW-1185">Reference proteome</keyword>
<proteinExistence type="predicted"/>
<reference evidence="2 3" key="3">
    <citation type="journal article" date="2017" name="G3 (Bethesda)">
        <title>Comparative analysis highlights variable genome content of wheat rusts and divergence of the mating loci.</title>
        <authorList>
            <person name="Cuomo C.A."/>
            <person name="Bakkeren G."/>
            <person name="Khalil H.B."/>
            <person name="Panwar V."/>
            <person name="Joly D."/>
            <person name="Linning R."/>
            <person name="Sakthikumar S."/>
            <person name="Song X."/>
            <person name="Adiconis X."/>
            <person name="Fan L."/>
            <person name="Goldberg J.M."/>
            <person name="Levin J.Z."/>
            <person name="Young S."/>
            <person name="Zeng Q."/>
            <person name="Anikster Y."/>
            <person name="Bruce M."/>
            <person name="Wang M."/>
            <person name="Yin C."/>
            <person name="McCallum B."/>
            <person name="Szabo L.J."/>
            <person name="Hulbert S."/>
            <person name="Chen X."/>
            <person name="Fellers J.P."/>
        </authorList>
    </citation>
    <scope>NUCLEOTIDE SEQUENCE</scope>
    <source>
        <strain evidence="2">isolate 1-1 / race 1 (BBBD)</strain>
        <strain evidence="3">Isolate 1-1 / race 1 (BBBD)</strain>
    </source>
</reference>
<reference evidence="2" key="4">
    <citation type="submission" date="2025-05" db="UniProtKB">
        <authorList>
            <consortium name="EnsemblFungi"/>
        </authorList>
    </citation>
    <scope>IDENTIFICATION</scope>
    <source>
        <strain evidence="2">isolate 1-1 / race 1 (BBBD)</strain>
    </source>
</reference>